<dbReference type="InterPro" id="IPR007315">
    <property type="entry name" value="PIG-V/Gpi18"/>
</dbReference>
<evidence type="ECO:0000256" key="10">
    <source>
        <dbReference type="ARBA" id="ARBA00022989"/>
    </source>
</evidence>
<evidence type="ECO:0000256" key="12">
    <source>
        <dbReference type="RuleBase" id="RU363112"/>
    </source>
</evidence>
<comment type="function">
    <text evidence="12">Mannosyltransferase involved in glycosylphosphatidylinositol-anchor biosynthesis.</text>
</comment>
<keyword evidence="9 12" id="KW-0256">Endoplasmic reticulum</keyword>
<comment type="pathway">
    <text evidence="2 12">Glycolipid biosynthesis; glycosylphosphatidylinositol-anchor biosynthesis.</text>
</comment>
<keyword evidence="11 12" id="KW-0472">Membrane</keyword>
<evidence type="ECO:0000256" key="4">
    <source>
        <dbReference type="ARBA" id="ARBA00013795"/>
    </source>
</evidence>
<evidence type="ECO:0000313" key="14">
    <source>
        <dbReference type="Proteomes" id="UP000193986"/>
    </source>
</evidence>
<reference evidence="13 14" key="1">
    <citation type="submission" date="2016-07" db="EMBL/GenBank/DDBJ databases">
        <title>Pervasive Adenine N6-methylation of Active Genes in Fungi.</title>
        <authorList>
            <consortium name="DOE Joint Genome Institute"/>
            <person name="Mondo S.J."/>
            <person name="Dannebaum R.O."/>
            <person name="Kuo R.C."/>
            <person name="Labutti K."/>
            <person name="Haridas S."/>
            <person name="Kuo A."/>
            <person name="Salamov A."/>
            <person name="Ahrendt S.R."/>
            <person name="Lipzen A."/>
            <person name="Sullivan W."/>
            <person name="Andreopoulos W.B."/>
            <person name="Clum A."/>
            <person name="Lindquist E."/>
            <person name="Daum C."/>
            <person name="Ramamoorthy G.K."/>
            <person name="Gryganskyi A."/>
            <person name="Culley D."/>
            <person name="Magnuson J.K."/>
            <person name="James T.Y."/>
            <person name="O'Malley M.A."/>
            <person name="Stajich J.E."/>
            <person name="Spatafora J.W."/>
            <person name="Visel A."/>
            <person name="Grigoriev I.V."/>
        </authorList>
    </citation>
    <scope>NUCLEOTIDE SEQUENCE [LARGE SCALE GENOMIC DNA]</scope>
    <source>
        <strain evidence="13 14">68-887.2</strain>
    </source>
</reference>
<dbReference type="GO" id="GO:0006506">
    <property type="term" value="P:GPI anchor biosynthetic process"/>
    <property type="evidence" value="ECO:0007669"/>
    <property type="project" value="UniProtKB-UniPathway"/>
</dbReference>
<dbReference type="OrthoDB" id="10252502at2759"/>
<dbReference type="GO" id="GO:0004376">
    <property type="term" value="F:GPI mannosyltransferase activity"/>
    <property type="evidence" value="ECO:0007669"/>
    <property type="project" value="InterPro"/>
</dbReference>
<dbReference type="AlphaFoldDB" id="A0A1Y2ARW7"/>
<organism evidence="13 14">
    <name type="scientific">Naematelia encephala</name>
    <dbReference type="NCBI Taxonomy" id="71784"/>
    <lineage>
        <taxon>Eukaryota</taxon>
        <taxon>Fungi</taxon>
        <taxon>Dikarya</taxon>
        <taxon>Basidiomycota</taxon>
        <taxon>Agaricomycotina</taxon>
        <taxon>Tremellomycetes</taxon>
        <taxon>Tremellales</taxon>
        <taxon>Naemateliaceae</taxon>
        <taxon>Naematelia</taxon>
    </lineage>
</organism>
<sequence length="426" mass="47934">MTSRPLYKKRAWSDEHLLISLAVVVRLVTYVLLQLLSRLPAFDTSHRFLSSAKPSATLRWDAIHFASTAVDGYQYEQQLVWQPGWIAAIRAAGEIVRFVRGGNQLEVDDVVLGGEIIANAAFVGATVALYKLSNQLFNPTFARTTALLYILQPSQSVMSSVYTEPLYALFSFVGFDLALRRKWIRASLCLACATSLRATGIFSAGLTGWMILFERKHSSFAGILRKFVLAGMTTSLIVLPFSLFQAYAYHSFCLSPVTDRPWCTSHLPMAYSFVQAEYWNVGLFKYWISAQIPNLLVAAPVLLISLMATYTYMRPLLQFDSGETSRSIWPAEARNRALPFHIHHLALTLLLIFSSHTQIALRVSSGDPVIWWGLSEMAFKWPNPKRDEAVNSQGRAMSFWGKIWVWWVVLWGGVGIVLWAGHYPPA</sequence>
<evidence type="ECO:0000256" key="2">
    <source>
        <dbReference type="ARBA" id="ARBA00004687"/>
    </source>
</evidence>
<keyword evidence="10 12" id="KW-1133">Transmembrane helix</keyword>
<accession>A0A1Y2ARW7</accession>
<dbReference type="InParanoid" id="A0A1Y2ARW7"/>
<evidence type="ECO:0000256" key="3">
    <source>
        <dbReference type="ARBA" id="ARBA00008698"/>
    </source>
</evidence>
<comment type="similarity">
    <text evidence="3 12">Belongs to the PIGV family.</text>
</comment>
<dbReference type="EC" id="2.4.1.-" evidence="12"/>
<evidence type="ECO:0000313" key="13">
    <source>
        <dbReference type="EMBL" id="ORY24705.1"/>
    </source>
</evidence>
<dbReference type="EMBL" id="MCFC01000065">
    <property type="protein sequence ID" value="ORY24705.1"/>
    <property type="molecule type" value="Genomic_DNA"/>
</dbReference>
<keyword evidence="8 12" id="KW-0812">Transmembrane</keyword>
<name>A0A1Y2ARW7_9TREE</name>
<keyword evidence="6 12" id="KW-0328">Glycosyltransferase</keyword>
<feature type="transmembrane region" description="Helical" evidence="12">
    <location>
        <begin position="295"/>
        <end position="313"/>
    </location>
</feature>
<evidence type="ECO:0000256" key="8">
    <source>
        <dbReference type="ARBA" id="ARBA00022692"/>
    </source>
</evidence>
<dbReference type="Pfam" id="PF04188">
    <property type="entry name" value="Mannosyl_trans2"/>
    <property type="match status" value="1"/>
</dbReference>
<keyword evidence="14" id="KW-1185">Reference proteome</keyword>
<keyword evidence="7 12" id="KW-0808">Transferase</keyword>
<evidence type="ECO:0000256" key="11">
    <source>
        <dbReference type="ARBA" id="ARBA00023136"/>
    </source>
</evidence>
<dbReference type="GO" id="GO:0031501">
    <property type="term" value="C:mannosyltransferase complex"/>
    <property type="evidence" value="ECO:0007669"/>
    <property type="project" value="TreeGrafter"/>
</dbReference>
<dbReference type="GO" id="GO:0005789">
    <property type="term" value="C:endoplasmic reticulum membrane"/>
    <property type="evidence" value="ECO:0007669"/>
    <property type="project" value="UniProtKB-SubCell"/>
</dbReference>
<dbReference type="FunCoup" id="A0A1Y2ARW7">
    <property type="interactions" value="56"/>
</dbReference>
<comment type="subcellular location">
    <subcellularLocation>
        <location evidence="1 12">Endoplasmic reticulum membrane</location>
        <topology evidence="1 12">Multi-pass membrane protein</topology>
    </subcellularLocation>
</comment>
<evidence type="ECO:0000256" key="1">
    <source>
        <dbReference type="ARBA" id="ARBA00004477"/>
    </source>
</evidence>
<dbReference type="PANTHER" id="PTHR12468:SF2">
    <property type="entry name" value="GPI MANNOSYLTRANSFERASE 2"/>
    <property type="match status" value="1"/>
</dbReference>
<keyword evidence="5 12" id="KW-0337">GPI-anchor biosynthesis</keyword>
<evidence type="ECO:0000256" key="5">
    <source>
        <dbReference type="ARBA" id="ARBA00022502"/>
    </source>
</evidence>
<comment type="caution">
    <text evidence="13">The sequence shown here is derived from an EMBL/GenBank/DDBJ whole genome shotgun (WGS) entry which is preliminary data.</text>
</comment>
<evidence type="ECO:0000256" key="7">
    <source>
        <dbReference type="ARBA" id="ARBA00022679"/>
    </source>
</evidence>
<dbReference type="Proteomes" id="UP000193986">
    <property type="component" value="Unassembled WGS sequence"/>
</dbReference>
<dbReference type="STRING" id="71784.A0A1Y2ARW7"/>
<evidence type="ECO:0000256" key="9">
    <source>
        <dbReference type="ARBA" id="ARBA00022824"/>
    </source>
</evidence>
<feature type="transmembrane region" description="Helical" evidence="12">
    <location>
        <begin position="227"/>
        <end position="249"/>
    </location>
</feature>
<gene>
    <name evidence="13" type="ORF">BCR39DRAFT_546357</name>
</gene>
<protein>
    <recommendedName>
        <fullName evidence="4 12">GPI mannosyltransferase 2</fullName>
        <ecNumber evidence="12">2.4.1.-</ecNumber>
    </recommendedName>
</protein>
<feature type="transmembrane region" description="Helical" evidence="12">
    <location>
        <begin position="403"/>
        <end position="421"/>
    </location>
</feature>
<comment type="caution">
    <text evidence="12">Lacks conserved residue(s) required for the propagation of feature annotation.</text>
</comment>
<dbReference type="UniPathway" id="UPA00196"/>
<dbReference type="GO" id="GO:0000009">
    <property type="term" value="F:alpha-1,6-mannosyltransferase activity"/>
    <property type="evidence" value="ECO:0007669"/>
    <property type="project" value="InterPro"/>
</dbReference>
<evidence type="ECO:0000256" key="6">
    <source>
        <dbReference type="ARBA" id="ARBA00022676"/>
    </source>
</evidence>
<proteinExistence type="inferred from homology"/>
<dbReference type="PANTHER" id="PTHR12468">
    <property type="entry name" value="GPI MANNOSYLTRANSFERASE 2"/>
    <property type="match status" value="1"/>
</dbReference>